<dbReference type="EMBL" id="KV419430">
    <property type="protein sequence ID" value="KZS89119.1"/>
    <property type="molecule type" value="Genomic_DNA"/>
</dbReference>
<proteinExistence type="predicted"/>
<reference evidence="1 2" key="1">
    <citation type="journal article" date="2016" name="Mol. Biol. Evol.">
        <title>Comparative Genomics of Early-Diverging Mushroom-Forming Fungi Provides Insights into the Origins of Lignocellulose Decay Capabilities.</title>
        <authorList>
            <person name="Nagy L.G."/>
            <person name="Riley R."/>
            <person name="Tritt A."/>
            <person name="Adam C."/>
            <person name="Daum C."/>
            <person name="Floudas D."/>
            <person name="Sun H."/>
            <person name="Yadav J.S."/>
            <person name="Pangilinan J."/>
            <person name="Larsson K.H."/>
            <person name="Matsuura K."/>
            <person name="Barry K."/>
            <person name="Labutti K."/>
            <person name="Kuo R."/>
            <person name="Ohm R.A."/>
            <person name="Bhattacharya S.S."/>
            <person name="Shirouzu T."/>
            <person name="Yoshinaga Y."/>
            <person name="Martin F.M."/>
            <person name="Grigoriev I.V."/>
            <person name="Hibbett D.S."/>
        </authorList>
    </citation>
    <scope>NUCLEOTIDE SEQUENCE [LARGE SCALE GENOMIC DNA]</scope>
    <source>
        <strain evidence="1 2">HHB9708</strain>
    </source>
</reference>
<evidence type="ECO:0000313" key="2">
    <source>
        <dbReference type="Proteomes" id="UP000076722"/>
    </source>
</evidence>
<dbReference type="OrthoDB" id="3145912at2759"/>
<accession>A0A164PX96</accession>
<name>A0A164PX96_9AGAM</name>
<gene>
    <name evidence="1" type="ORF">SISNIDRAFT_489552</name>
</gene>
<sequence length="323" mass="37870">MQLITSASAGNGPPNRGHRVQIGSRLPVELQLIIVKLAARGSRKRCLRLMKVSSNFFHWVMPVFYQTYRISRYVHLFLISIESETHLDRFKRVRHLFINTFFDSKYDRALLNACHAIESLAIHGSSLRNFNLHPARSSGYWSIERFNCKPSYVILFEIDCDRFQHYGLSAPAFMTHCTHLALEHRPADVMSVSYLLRLVPTVTHLAFFYPYTRILPPLHVKEFCEENEQLAILVFCRFIEKRSIPPVDPMWRTTRFARHELEVLDPRVAVIDIRRRSRAATLSWKALTTGSLDIWRLGRERLELTKEFRDVEDAMSEYISFER</sequence>
<evidence type="ECO:0000313" key="1">
    <source>
        <dbReference type="EMBL" id="KZS89119.1"/>
    </source>
</evidence>
<protein>
    <submittedName>
        <fullName evidence="1">Uncharacterized protein</fullName>
    </submittedName>
</protein>
<dbReference type="AlphaFoldDB" id="A0A164PX96"/>
<dbReference type="Proteomes" id="UP000076722">
    <property type="component" value="Unassembled WGS sequence"/>
</dbReference>
<keyword evidence="2" id="KW-1185">Reference proteome</keyword>
<organism evidence="1 2">
    <name type="scientific">Sistotremastrum niveocremeum HHB9708</name>
    <dbReference type="NCBI Taxonomy" id="1314777"/>
    <lineage>
        <taxon>Eukaryota</taxon>
        <taxon>Fungi</taxon>
        <taxon>Dikarya</taxon>
        <taxon>Basidiomycota</taxon>
        <taxon>Agaricomycotina</taxon>
        <taxon>Agaricomycetes</taxon>
        <taxon>Sistotremastrales</taxon>
        <taxon>Sistotremastraceae</taxon>
        <taxon>Sertulicium</taxon>
        <taxon>Sertulicium niveocremeum</taxon>
    </lineage>
</organism>